<organism evidence="19 20">
    <name type="scientific">Gambusia affinis</name>
    <name type="common">Western mosquitofish</name>
    <name type="synonym">Heterandria affinis</name>
    <dbReference type="NCBI Taxonomy" id="33528"/>
    <lineage>
        <taxon>Eukaryota</taxon>
        <taxon>Metazoa</taxon>
        <taxon>Chordata</taxon>
        <taxon>Craniata</taxon>
        <taxon>Vertebrata</taxon>
        <taxon>Euteleostomi</taxon>
        <taxon>Actinopterygii</taxon>
        <taxon>Neopterygii</taxon>
        <taxon>Teleostei</taxon>
        <taxon>Neoteleostei</taxon>
        <taxon>Acanthomorphata</taxon>
        <taxon>Ovalentaria</taxon>
        <taxon>Atherinomorphae</taxon>
        <taxon>Cyprinodontiformes</taxon>
        <taxon>Poeciliidae</taxon>
        <taxon>Poeciliinae</taxon>
        <taxon>Gambusia</taxon>
    </lineage>
</organism>
<gene>
    <name evidence="19" type="ORF">CCH79_00014074</name>
</gene>
<feature type="compositionally biased region" description="Basic residues" evidence="17">
    <location>
        <begin position="440"/>
        <end position="451"/>
    </location>
</feature>
<evidence type="ECO:0000256" key="3">
    <source>
        <dbReference type="ARBA" id="ARBA00004496"/>
    </source>
</evidence>
<dbReference type="InterPro" id="IPR052435">
    <property type="entry name" value="YY1-Transcr_Regul"/>
</dbReference>
<keyword evidence="6" id="KW-0597">Phosphoprotein</keyword>
<feature type="domain" description="Myb-like" evidence="18">
    <location>
        <begin position="212"/>
        <end position="263"/>
    </location>
</feature>
<dbReference type="GO" id="GO:0006355">
    <property type="term" value="P:regulation of DNA-templated transcription"/>
    <property type="evidence" value="ECO:0007669"/>
    <property type="project" value="TreeGrafter"/>
</dbReference>
<evidence type="ECO:0000256" key="10">
    <source>
        <dbReference type="ARBA" id="ARBA00023128"/>
    </source>
</evidence>
<evidence type="ECO:0000313" key="19">
    <source>
        <dbReference type="EMBL" id="PWA33385.1"/>
    </source>
</evidence>
<protein>
    <recommendedName>
        <fullName evidence="15">CASP8-associated protein 2</fullName>
    </recommendedName>
    <alternativeName>
        <fullName evidence="16">FLICE-associated huge protein</fullName>
    </alternativeName>
</protein>
<evidence type="ECO:0000256" key="9">
    <source>
        <dbReference type="ARBA" id="ARBA00023015"/>
    </source>
</evidence>
<evidence type="ECO:0000256" key="7">
    <source>
        <dbReference type="ARBA" id="ARBA00022703"/>
    </source>
</evidence>
<evidence type="ECO:0000256" key="2">
    <source>
        <dbReference type="ARBA" id="ARBA00004322"/>
    </source>
</evidence>
<evidence type="ECO:0000256" key="1">
    <source>
        <dbReference type="ARBA" id="ARBA00004173"/>
    </source>
</evidence>
<keyword evidence="7" id="KW-0053">Apoptosis</keyword>
<dbReference type="SMART" id="SM00717">
    <property type="entry name" value="SANT"/>
    <property type="match status" value="2"/>
</dbReference>
<evidence type="ECO:0000256" key="17">
    <source>
        <dbReference type="SAM" id="MobiDB-lite"/>
    </source>
</evidence>
<reference evidence="19 20" key="1">
    <citation type="journal article" date="2018" name="G3 (Bethesda)">
        <title>A High-Quality Reference Genome for the Invasive Mosquitofish Gambusia affinis Using a Chicago Library.</title>
        <authorList>
            <person name="Hoffberg S.L."/>
            <person name="Troendle N.J."/>
            <person name="Glenn T.C."/>
            <person name="Mahmud O."/>
            <person name="Louha S."/>
            <person name="Chalopin D."/>
            <person name="Bennetzen J.L."/>
            <person name="Mauricio R."/>
        </authorList>
    </citation>
    <scope>NUCLEOTIDE SEQUENCE [LARGE SCALE GENOMIC DNA]</scope>
    <source>
        <strain evidence="19">NE01/NJP1002.9</strain>
        <tissue evidence="19">Muscle</tissue>
    </source>
</reference>
<dbReference type="Proteomes" id="UP000250572">
    <property type="component" value="Unassembled WGS sequence"/>
</dbReference>
<dbReference type="SUPFAM" id="SSF46689">
    <property type="entry name" value="Homeodomain-like"/>
    <property type="match status" value="1"/>
</dbReference>
<keyword evidence="4" id="KW-0963">Cytoplasm</keyword>
<dbReference type="Pfam" id="PF21227">
    <property type="entry name" value="Myb_DNA-binding_7"/>
    <property type="match status" value="1"/>
</dbReference>
<sequence>MSIAMTTGRRVYFLLTSGFYLRGAAEDEAEDEPITGLRTVRQQLALIRKRRQTNPMFSAQSPEPFTLTLSPQQRQRLQQQLQQHIQLLTQINLLASPVPKLHSEAETTRQFLFELDMLAQSGEIFRSANDPGFRSSFRTTNLQGALELLEELRQTPIDYRPQNHKPDGRGHMRCFPVMPAELAWLFATRPVFLYPELLPCANLDPAMYCPRRTAAFTAAEDCLLVLGLRNMEGACDPPKLVSQFLLRKTVVQVRRRILQCCRPGSPDNIVKAFRYQQVVWPMMAACSNVDPAELRPPVAREEKSMPLWLVRSLPVIYPIIKLFNSPPGSSPEAPASSRRGKTRHLAQLRSSYSFPSGTRYPPRLPQNLDFRRIGFFLLQPQPAASPQDASEGPADRASHVLLKRLLLSRKEQNSDIIITSTISLPTTEQIKYHSRTLAGLRRRSSRRRKTRPCAPAAGKPSLKEVASSQSSASCVDAGDEDEATAEEELEEESDVLLVLSESSPSVSHDDDDDLPGLSESEPQRKAAEDEDEEEAQQQEKFSSEETEEEEDDGQRESEDVVFAQDYLHRVSSLLRKHPDLQDEVQEIFQQLHSCSQSAGQNPSSGTGEPIDPLVEGDEDDDREQQAVCAKNITVSSSGEKVVVWTRDADRAILTACQQRGATTKTFRQVSALLGNKTVKQVRLRFQDLMKLFLSASQRSSRAESAPD</sequence>
<keyword evidence="20" id="KW-1185">Reference proteome</keyword>
<dbReference type="GO" id="GO:0016605">
    <property type="term" value="C:PML body"/>
    <property type="evidence" value="ECO:0007669"/>
    <property type="project" value="UniProtKB-SubCell"/>
</dbReference>
<dbReference type="Gene3D" id="1.10.10.60">
    <property type="entry name" value="Homeodomain-like"/>
    <property type="match status" value="1"/>
</dbReference>
<dbReference type="FunFam" id="1.10.10.60:FF:000265">
    <property type="entry name" value="CASP8-associated protein 2 isoform X1"/>
    <property type="match status" value="1"/>
</dbReference>
<keyword evidence="8" id="KW-0007">Acetylation</keyword>
<evidence type="ECO:0000256" key="15">
    <source>
        <dbReference type="ARBA" id="ARBA00069865"/>
    </source>
</evidence>
<comment type="subcellular location">
    <subcellularLocation>
        <location evidence="3">Cytoplasm</location>
    </subcellularLocation>
    <subcellularLocation>
        <location evidence="1">Mitochondrion</location>
    </subcellularLocation>
    <subcellularLocation>
        <location evidence="2">Nucleus</location>
        <location evidence="2">PML body</location>
    </subcellularLocation>
</comment>
<dbReference type="CDD" id="cd12202">
    <property type="entry name" value="CASP8AP2"/>
    <property type="match status" value="1"/>
</dbReference>
<keyword evidence="9" id="KW-0805">Transcription regulation</keyword>
<feature type="compositionally biased region" description="Acidic residues" evidence="17">
    <location>
        <begin position="477"/>
        <end position="494"/>
    </location>
</feature>
<keyword evidence="10" id="KW-0496">Mitochondrion</keyword>
<feature type="compositionally biased region" description="Low complexity" evidence="17">
    <location>
        <begin position="495"/>
        <end position="506"/>
    </location>
</feature>
<dbReference type="AlphaFoldDB" id="A0A315WBY6"/>
<evidence type="ECO:0000256" key="5">
    <source>
        <dbReference type="ARBA" id="ARBA00022491"/>
    </source>
</evidence>
<keyword evidence="12" id="KW-0804">Transcription</keyword>
<keyword evidence="13" id="KW-0539">Nucleus</keyword>
<feature type="compositionally biased region" description="Acidic residues" evidence="17">
    <location>
        <begin position="544"/>
        <end position="553"/>
    </location>
</feature>
<dbReference type="GO" id="GO:0003712">
    <property type="term" value="F:transcription coregulator activity"/>
    <property type="evidence" value="ECO:0007669"/>
    <property type="project" value="TreeGrafter"/>
</dbReference>
<evidence type="ECO:0000256" key="6">
    <source>
        <dbReference type="ARBA" id="ARBA00022553"/>
    </source>
</evidence>
<proteinExistence type="predicted"/>
<feature type="region of interest" description="Disordered" evidence="17">
    <location>
        <begin position="437"/>
        <end position="561"/>
    </location>
</feature>
<dbReference type="InterPro" id="IPR049257">
    <property type="entry name" value="Gon4l/CASP8AP2_myb-like"/>
</dbReference>
<evidence type="ECO:0000256" key="8">
    <source>
        <dbReference type="ARBA" id="ARBA00022990"/>
    </source>
</evidence>
<evidence type="ECO:0000256" key="4">
    <source>
        <dbReference type="ARBA" id="ARBA00022490"/>
    </source>
</evidence>
<dbReference type="InterPro" id="IPR009057">
    <property type="entry name" value="Homeodomain-like_sf"/>
</dbReference>
<keyword evidence="14" id="KW-0131">Cell cycle</keyword>
<feature type="region of interest" description="Disordered" evidence="17">
    <location>
        <begin position="593"/>
        <end position="623"/>
    </location>
</feature>
<evidence type="ECO:0000259" key="18">
    <source>
        <dbReference type="SMART" id="SM00717"/>
    </source>
</evidence>
<evidence type="ECO:0000256" key="12">
    <source>
        <dbReference type="ARBA" id="ARBA00023163"/>
    </source>
</evidence>
<dbReference type="InterPro" id="IPR001005">
    <property type="entry name" value="SANT/Myb"/>
</dbReference>
<evidence type="ECO:0000256" key="16">
    <source>
        <dbReference type="ARBA" id="ARBA00078515"/>
    </source>
</evidence>
<dbReference type="PANTHER" id="PTHR16088:SF3">
    <property type="entry name" value="GON-4-LIKE PROTEIN"/>
    <property type="match status" value="1"/>
</dbReference>
<dbReference type="EMBL" id="NHOQ01000064">
    <property type="protein sequence ID" value="PWA33385.1"/>
    <property type="molecule type" value="Genomic_DNA"/>
</dbReference>
<dbReference type="PANTHER" id="PTHR16088">
    <property type="entry name" value="YY1 ASSOCIATED PROTEIN-RELATED"/>
    <property type="match status" value="1"/>
</dbReference>
<dbReference type="GO" id="GO:0005739">
    <property type="term" value="C:mitochondrion"/>
    <property type="evidence" value="ECO:0007669"/>
    <property type="project" value="UniProtKB-SubCell"/>
</dbReference>
<feature type="compositionally biased region" description="Polar residues" evidence="17">
    <location>
        <begin position="593"/>
        <end position="606"/>
    </location>
</feature>
<dbReference type="STRING" id="33528.ENSGAFP00000019045"/>
<accession>A0A315WBY6</accession>
<keyword evidence="5" id="KW-0678">Repressor</keyword>
<dbReference type="GO" id="GO:0008625">
    <property type="term" value="P:extrinsic apoptotic signaling pathway via death domain receptors"/>
    <property type="evidence" value="ECO:0007669"/>
    <property type="project" value="UniProtKB-ARBA"/>
</dbReference>
<evidence type="ECO:0000256" key="13">
    <source>
        <dbReference type="ARBA" id="ARBA00023242"/>
    </source>
</evidence>
<keyword evidence="11" id="KW-0010">Activator</keyword>
<feature type="domain" description="Myb-like" evidence="18">
    <location>
        <begin position="640"/>
        <end position="691"/>
    </location>
</feature>
<evidence type="ECO:0000313" key="20">
    <source>
        <dbReference type="Proteomes" id="UP000250572"/>
    </source>
</evidence>
<comment type="caution">
    <text evidence="19">The sequence shown here is derived from an EMBL/GenBank/DDBJ whole genome shotgun (WGS) entry which is preliminary data.</text>
</comment>
<evidence type="ECO:0000256" key="14">
    <source>
        <dbReference type="ARBA" id="ARBA00023306"/>
    </source>
</evidence>
<evidence type="ECO:0000256" key="11">
    <source>
        <dbReference type="ARBA" id="ARBA00023159"/>
    </source>
</evidence>
<name>A0A315WBY6_GAMAF</name>